<dbReference type="Pfam" id="PF13416">
    <property type="entry name" value="SBP_bac_8"/>
    <property type="match status" value="1"/>
</dbReference>
<evidence type="ECO:0000256" key="1">
    <source>
        <dbReference type="SAM" id="Phobius"/>
    </source>
</evidence>
<dbReference type="EMBL" id="MEWR01000011">
    <property type="protein sequence ID" value="OGC82089.1"/>
    <property type="molecule type" value="Genomic_DNA"/>
</dbReference>
<reference evidence="2 3" key="1">
    <citation type="journal article" date="2016" name="Nat. Commun.">
        <title>Thousands of microbial genomes shed light on interconnected biogeochemical processes in an aquifer system.</title>
        <authorList>
            <person name="Anantharaman K."/>
            <person name="Brown C.T."/>
            <person name="Hug L.A."/>
            <person name="Sharon I."/>
            <person name="Castelle C.J."/>
            <person name="Probst A.J."/>
            <person name="Thomas B.C."/>
            <person name="Singh A."/>
            <person name="Wilkins M.J."/>
            <person name="Karaoz U."/>
            <person name="Brodie E.L."/>
            <person name="Williams K.H."/>
            <person name="Hubbard S.S."/>
            <person name="Banfield J.F."/>
        </authorList>
    </citation>
    <scope>NUCLEOTIDE SEQUENCE [LARGE SCALE GENOMIC DNA]</scope>
</reference>
<protein>
    <recommendedName>
        <fullName evidence="4">ABC transporter substrate-binding protein</fullName>
    </recommendedName>
</protein>
<keyword evidence="1" id="KW-1133">Transmembrane helix</keyword>
<dbReference type="PANTHER" id="PTHR43649">
    <property type="entry name" value="ARABINOSE-BINDING PROTEIN-RELATED"/>
    <property type="match status" value="1"/>
</dbReference>
<feature type="transmembrane region" description="Helical" evidence="1">
    <location>
        <begin position="10"/>
        <end position="29"/>
    </location>
</feature>
<evidence type="ECO:0008006" key="4">
    <source>
        <dbReference type="Google" id="ProtNLM"/>
    </source>
</evidence>
<accession>A0A1F4XKC2</accession>
<dbReference type="PANTHER" id="PTHR43649:SF12">
    <property type="entry name" value="DIACETYLCHITOBIOSE BINDING PROTEIN DASA"/>
    <property type="match status" value="1"/>
</dbReference>
<dbReference type="InterPro" id="IPR050490">
    <property type="entry name" value="Bact_solute-bd_prot1"/>
</dbReference>
<keyword evidence="1" id="KW-0812">Transmembrane</keyword>
<dbReference type="SUPFAM" id="SSF53850">
    <property type="entry name" value="Periplasmic binding protein-like II"/>
    <property type="match status" value="1"/>
</dbReference>
<keyword evidence="1" id="KW-0472">Membrane</keyword>
<organism evidence="2 3">
    <name type="scientific">Candidatus Abawacabacteria bacterium RBG_16_42_10</name>
    <dbReference type="NCBI Taxonomy" id="1817814"/>
    <lineage>
        <taxon>Bacteria</taxon>
        <taxon>Candidatus Abawacaibacteriota</taxon>
    </lineage>
</organism>
<name>A0A1F4XKC2_9BACT</name>
<dbReference type="Gene3D" id="3.40.190.10">
    <property type="entry name" value="Periplasmic binding protein-like II"/>
    <property type="match status" value="1"/>
</dbReference>
<gene>
    <name evidence="2" type="ORF">A2V81_02980</name>
</gene>
<dbReference type="STRING" id="1817814.A2V81_02980"/>
<sequence length="464" mass="52386">MALSSSQKKFIAIVGGVVIVFVLAFLLFGRGGGGEKRTINLTIWGVGDTQSDIQPIITEFVKYAKSTDAYAGAALLIDYRTWREDEYEDILLNQMAEGRGPDIFYIHNTWLPKYHNKLVALPADQMTRDQFRSLFLPVAAEDLIYDNKIYALPHYVDTLALYYNTQQFQSSGTGSTRPTATWSAFKAQAAALTNKFGTSITRSGTALGTTKNIKHGVDIFYLMTLQRNGKICRDEKCAAVFLADNKEALQSMNEYTSYSDSKSTNYTWDSNYLKGMETSNIFNDIDAFIRGRVSSIFAYADDYDQISVLGKNSGLRFEISEIPQTDESAANAENIAFASYWAPAVSRNSNYPQLAWDFVKYMTSKDVLTEYYKRRPRPPSREDLMNTDQENPLRVFHRQAKYAQSLVIFDKTRFTQAFSDALETVADKAMSSFNALRKLETDLNKIIDPYLQVEGEEVTESGVQ</sequence>
<comment type="caution">
    <text evidence="2">The sequence shown here is derived from an EMBL/GenBank/DDBJ whole genome shotgun (WGS) entry which is preliminary data.</text>
</comment>
<proteinExistence type="predicted"/>
<dbReference type="Proteomes" id="UP000177614">
    <property type="component" value="Unassembled WGS sequence"/>
</dbReference>
<dbReference type="InterPro" id="IPR006059">
    <property type="entry name" value="SBP"/>
</dbReference>
<evidence type="ECO:0000313" key="3">
    <source>
        <dbReference type="Proteomes" id="UP000177614"/>
    </source>
</evidence>
<evidence type="ECO:0000313" key="2">
    <source>
        <dbReference type="EMBL" id="OGC82089.1"/>
    </source>
</evidence>
<dbReference type="AlphaFoldDB" id="A0A1F4XKC2"/>